<dbReference type="SUPFAM" id="SSF50800">
    <property type="entry name" value="PK beta-barrel domain-like"/>
    <property type="match status" value="1"/>
</dbReference>
<feature type="domain" description="MOSC" evidence="1">
    <location>
        <begin position="21"/>
        <end position="157"/>
    </location>
</feature>
<reference evidence="2" key="1">
    <citation type="submission" date="2022-03" db="EMBL/GenBank/DDBJ databases">
        <title>Identification of a novel bacterium isolated from mangrove sediments.</title>
        <authorList>
            <person name="Pan X."/>
        </authorList>
    </citation>
    <scope>NUCLEOTIDE SEQUENCE</scope>
    <source>
        <strain evidence="2">B2637</strain>
    </source>
</reference>
<evidence type="ECO:0000313" key="3">
    <source>
        <dbReference type="Proteomes" id="UP001162802"/>
    </source>
</evidence>
<accession>A0ABT0A9Z1</accession>
<dbReference type="InterPro" id="IPR005302">
    <property type="entry name" value="MoCF_Sase_C"/>
</dbReference>
<dbReference type="EMBL" id="JALHAT010000004">
    <property type="protein sequence ID" value="MCJ1960004.1"/>
    <property type="molecule type" value="Genomic_DNA"/>
</dbReference>
<dbReference type="InterPro" id="IPR011037">
    <property type="entry name" value="Pyrv_Knase-like_insert_dom_sf"/>
</dbReference>
<dbReference type="Pfam" id="PF03473">
    <property type="entry name" value="MOSC"/>
    <property type="match status" value="1"/>
</dbReference>
<organism evidence="2 3">
    <name type="scientific">Novosphingobium mangrovi</name>
    <name type="common">ex Hu et al. 2023</name>
    <dbReference type="NCBI Taxonomy" id="2930094"/>
    <lineage>
        <taxon>Bacteria</taxon>
        <taxon>Pseudomonadati</taxon>
        <taxon>Pseudomonadota</taxon>
        <taxon>Alphaproteobacteria</taxon>
        <taxon>Sphingomonadales</taxon>
        <taxon>Sphingomonadaceae</taxon>
        <taxon>Novosphingobium</taxon>
    </lineage>
</organism>
<dbReference type="RefSeq" id="WP_243797814.1">
    <property type="nucleotide sequence ID" value="NZ_JALHAT010000004.1"/>
</dbReference>
<dbReference type="PROSITE" id="PS51340">
    <property type="entry name" value="MOSC"/>
    <property type="match status" value="1"/>
</dbReference>
<name>A0ABT0A9Z1_9SPHN</name>
<dbReference type="Proteomes" id="UP001162802">
    <property type="component" value="Unassembled WGS sequence"/>
</dbReference>
<dbReference type="PANTHER" id="PTHR36930">
    <property type="entry name" value="METAL-SULFUR CLUSTER BIOSYNTHESIS PROTEINS YUAD-RELATED"/>
    <property type="match status" value="1"/>
</dbReference>
<proteinExistence type="predicted"/>
<protein>
    <submittedName>
        <fullName evidence="2">MOSC domain-containing protein</fullName>
    </submittedName>
</protein>
<dbReference type="PANTHER" id="PTHR36930:SF1">
    <property type="entry name" value="MOSC DOMAIN-CONTAINING PROTEIN"/>
    <property type="match status" value="1"/>
</dbReference>
<evidence type="ECO:0000313" key="2">
    <source>
        <dbReference type="EMBL" id="MCJ1960004.1"/>
    </source>
</evidence>
<dbReference type="Gene3D" id="2.40.33.20">
    <property type="entry name" value="PK beta-barrel domain-like"/>
    <property type="match status" value="1"/>
</dbReference>
<gene>
    <name evidence="2" type="ORF">MTR65_04890</name>
</gene>
<comment type="caution">
    <text evidence="2">The sequence shown here is derived from an EMBL/GenBank/DDBJ whole genome shotgun (WGS) entry which is preliminary data.</text>
</comment>
<keyword evidence="3" id="KW-1185">Reference proteome</keyword>
<evidence type="ECO:0000259" key="1">
    <source>
        <dbReference type="PROSITE" id="PS51340"/>
    </source>
</evidence>
<dbReference type="InterPro" id="IPR052716">
    <property type="entry name" value="MOSC_domain"/>
</dbReference>
<sequence>MSAFGTLQGIARRTRSRAPMETVPQAEVTIAAGIQGDSRGVAREGKVPRRQVALIEAESWQAAMADLGLMPGMELPWYARRANLCVAGLRLPREAGRVLAIGPTCRIETTLECDPCSRMDEIAPGLMTALTPDWRGGVLGRVIRDGPVSVGDEVRIVR</sequence>